<protein>
    <recommendedName>
        <fullName evidence="15">Thioredoxin domain-containing protein</fullName>
    </recommendedName>
</protein>
<evidence type="ECO:0000256" key="8">
    <source>
        <dbReference type="ARBA" id="ARBA00022989"/>
    </source>
</evidence>
<name>A0ABM5K8N5_DIAVI</name>
<keyword evidence="2" id="KW-0813">Transport</keyword>
<dbReference type="Pfam" id="PF00085">
    <property type="entry name" value="Thioredoxin"/>
    <property type="match status" value="1"/>
</dbReference>
<keyword evidence="11" id="KW-0676">Redox-active center</keyword>
<dbReference type="InterPro" id="IPR017937">
    <property type="entry name" value="Thioredoxin_CS"/>
</dbReference>
<evidence type="ECO:0000256" key="1">
    <source>
        <dbReference type="ARBA" id="ARBA00004115"/>
    </source>
</evidence>
<evidence type="ECO:0000256" key="3">
    <source>
        <dbReference type="ARBA" id="ARBA00022553"/>
    </source>
</evidence>
<dbReference type="PROSITE" id="PS00194">
    <property type="entry name" value="THIOREDOXIN_1"/>
    <property type="match status" value="1"/>
</dbReference>
<evidence type="ECO:0000256" key="7">
    <source>
        <dbReference type="ARBA" id="ARBA00022982"/>
    </source>
</evidence>
<feature type="signal peptide" evidence="14">
    <location>
        <begin position="1"/>
        <end position="22"/>
    </location>
</feature>
<keyword evidence="8 13" id="KW-1133">Transmembrane helix</keyword>
<evidence type="ECO:0000256" key="5">
    <source>
        <dbReference type="ARBA" id="ARBA00022729"/>
    </source>
</evidence>
<evidence type="ECO:0000256" key="9">
    <source>
        <dbReference type="ARBA" id="ARBA00023136"/>
    </source>
</evidence>
<feature type="compositionally biased region" description="Polar residues" evidence="12">
    <location>
        <begin position="243"/>
        <end position="253"/>
    </location>
</feature>
<keyword evidence="9 13" id="KW-0472">Membrane</keyword>
<keyword evidence="17" id="KW-1185">Reference proteome</keyword>
<dbReference type="EnsemblMetazoa" id="XM_050650593.1">
    <property type="protein sequence ID" value="XP_050506550.1"/>
    <property type="gene ID" value="LOC126884597"/>
</dbReference>
<dbReference type="RefSeq" id="XP_050506550.1">
    <property type="nucleotide sequence ID" value="XM_050650593.1"/>
</dbReference>
<keyword evidence="10" id="KW-1015">Disulfide bond</keyword>
<evidence type="ECO:0000256" key="6">
    <source>
        <dbReference type="ARBA" id="ARBA00022824"/>
    </source>
</evidence>
<sequence length="276" mass="30891">MACKGIFCIFFLFCSFVAVTNSQKIVIDLHEDNWSEILKGEWLVEFYAPWCPACKALVQKWKELAQLGPGLGIKIGAVDVTTSPGLSGRFMVTALPTIFHVINGEFRQYKGPRDISSFTSFVEDKKWEQVEPVPSWKSPNSIQMSVVSSFFKLSQLLRHFLLSLQQIHNKLTDDYGLPTVASYLIFAIATIILGALLGLILVCAIDLIFPPKHIILTQNKKDEKDSDNELNDEDIRDDLVDDASQSGDAANSDSDSEPKNSPIKRKPRKRRAVLTS</sequence>
<comment type="subcellular location">
    <subcellularLocation>
        <location evidence="1">Endoplasmic reticulum membrane</location>
        <topology evidence="1">Single-pass type I membrane protein</topology>
    </subcellularLocation>
</comment>
<feature type="domain" description="Thioredoxin" evidence="15">
    <location>
        <begin position="15"/>
        <end position="127"/>
    </location>
</feature>
<keyword evidence="4 13" id="KW-0812">Transmembrane</keyword>
<dbReference type="SUPFAM" id="SSF52833">
    <property type="entry name" value="Thioredoxin-like"/>
    <property type="match status" value="1"/>
</dbReference>
<evidence type="ECO:0000256" key="11">
    <source>
        <dbReference type="ARBA" id="ARBA00023284"/>
    </source>
</evidence>
<accession>A0ABM5K8N5</accession>
<dbReference type="Gene3D" id="3.40.30.10">
    <property type="entry name" value="Glutaredoxin"/>
    <property type="match status" value="1"/>
</dbReference>
<keyword evidence="7" id="KW-0249">Electron transport</keyword>
<evidence type="ECO:0000259" key="15">
    <source>
        <dbReference type="PROSITE" id="PS51352"/>
    </source>
</evidence>
<feature type="compositionally biased region" description="Basic residues" evidence="12">
    <location>
        <begin position="262"/>
        <end position="276"/>
    </location>
</feature>
<feature type="transmembrane region" description="Helical" evidence="13">
    <location>
        <begin position="183"/>
        <end position="209"/>
    </location>
</feature>
<evidence type="ECO:0000256" key="12">
    <source>
        <dbReference type="SAM" id="MobiDB-lite"/>
    </source>
</evidence>
<dbReference type="Proteomes" id="UP001652700">
    <property type="component" value="Unplaced"/>
</dbReference>
<dbReference type="PANTHER" id="PTHR46107">
    <property type="entry name" value="DUMPY: SHORTER THAN WILD-TYPE"/>
    <property type="match status" value="1"/>
</dbReference>
<dbReference type="InterPro" id="IPR052454">
    <property type="entry name" value="TMX_domain-containing"/>
</dbReference>
<feature type="region of interest" description="Disordered" evidence="12">
    <location>
        <begin position="220"/>
        <end position="276"/>
    </location>
</feature>
<dbReference type="PANTHER" id="PTHR46107:SF3">
    <property type="entry name" value="THIOREDOXIN DOMAIN-CONTAINING PROTEIN"/>
    <property type="match status" value="1"/>
</dbReference>
<dbReference type="InterPro" id="IPR036249">
    <property type="entry name" value="Thioredoxin-like_sf"/>
</dbReference>
<evidence type="ECO:0000313" key="17">
    <source>
        <dbReference type="Proteomes" id="UP001652700"/>
    </source>
</evidence>
<evidence type="ECO:0000256" key="10">
    <source>
        <dbReference type="ARBA" id="ARBA00023157"/>
    </source>
</evidence>
<reference evidence="16" key="1">
    <citation type="submission" date="2025-05" db="UniProtKB">
        <authorList>
            <consortium name="EnsemblMetazoa"/>
        </authorList>
    </citation>
    <scope>IDENTIFICATION</scope>
</reference>
<evidence type="ECO:0000313" key="16">
    <source>
        <dbReference type="EnsemblMetazoa" id="XP_050506550.1"/>
    </source>
</evidence>
<feature type="chain" id="PRO_5045273091" description="Thioredoxin domain-containing protein" evidence="14">
    <location>
        <begin position="23"/>
        <end position="276"/>
    </location>
</feature>
<proteinExistence type="predicted"/>
<dbReference type="GeneID" id="126884597"/>
<evidence type="ECO:0000256" key="14">
    <source>
        <dbReference type="SAM" id="SignalP"/>
    </source>
</evidence>
<keyword evidence="3" id="KW-0597">Phosphoprotein</keyword>
<organism evidence="16 17">
    <name type="scientific">Diabrotica virgifera virgifera</name>
    <name type="common">western corn rootworm</name>
    <dbReference type="NCBI Taxonomy" id="50390"/>
    <lineage>
        <taxon>Eukaryota</taxon>
        <taxon>Metazoa</taxon>
        <taxon>Ecdysozoa</taxon>
        <taxon>Arthropoda</taxon>
        <taxon>Hexapoda</taxon>
        <taxon>Insecta</taxon>
        <taxon>Pterygota</taxon>
        <taxon>Neoptera</taxon>
        <taxon>Endopterygota</taxon>
        <taxon>Coleoptera</taxon>
        <taxon>Polyphaga</taxon>
        <taxon>Cucujiformia</taxon>
        <taxon>Chrysomeloidea</taxon>
        <taxon>Chrysomelidae</taxon>
        <taxon>Galerucinae</taxon>
        <taxon>Diabroticina</taxon>
        <taxon>Diabroticites</taxon>
        <taxon>Diabrotica</taxon>
    </lineage>
</organism>
<evidence type="ECO:0000256" key="2">
    <source>
        <dbReference type="ARBA" id="ARBA00022448"/>
    </source>
</evidence>
<feature type="compositionally biased region" description="Acidic residues" evidence="12">
    <location>
        <begin position="225"/>
        <end position="241"/>
    </location>
</feature>
<evidence type="ECO:0000256" key="13">
    <source>
        <dbReference type="SAM" id="Phobius"/>
    </source>
</evidence>
<dbReference type="PROSITE" id="PS51352">
    <property type="entry name" value="THIOREDOXIN_2"/>
    <property type="match status" value="1"/>
</dbReference>
<evidence type="ECO:0000256" key="4">
    <source>
        <dbReference type="ARBA" id="ARBA00022692"/>
    </source>
</evidence>
<dbReference type="InterPro" id="IPR013766">
    <property type="entry name" value="Thioredoxin_domain"/>
</dbReference>
<keyword evidence="5 14" id="KW-0732">Signal</keyword>
<keyword evidence="6" id="KW-0256">Endoplasmic reticulum</keyword>